<dbReference type="Gene3D" id="1.10.3730.10">
    <property type="entry name" value="ProC C-terminal domain-like"/>
    <property type="match status" value="1"/>
</dbReference>
<feature type="binding site" evidence="4">
    <location>
        <begin position="13"/>
        <end position="18"/>
    </location>
    <ligand>
        <name>NADP(+)</name>
        <dbReference type="ChEBI" id="CHEBI:58349"/>
    </ligand>
</feature>
<dbReference type="InterPro" id="IPR036291">
    <property type="entry name" value="NAD(P)-bd_dom_sf"/>
</dbReference>
<dbReference type="SUPFAM" id="SSF48179">
    <property type="entry name" value="6-phosphogluconate dehydrogenase C-terminal domain-like"/>
    <property type="match status" value="1"/>
</dbReference>
<dbReference type="FunFam" id="1.10.3730.10:FF:000001">
    <property type="entry name" value="Pyrroline-5-carboxylate reductase"/>
    <property type="match status" value="1"/>
</dbReference>
<dbReference type="InterPro" id="IPR000304">
    <property type="entry name" value="Pyrroline-COOH_reductase"/>
</dbReference>
<protein>
    <recommendedName>
        <fullName evidence="5">Pyrroline-5-carboxylate reductase</fullName>
        <ecNumber evidence="5">1.5.1.2</ecNumber>
    </recommendedName>
</protein>
<feature type="compositionally biased region" description="Low complexity" evidence="6">
    <location>
        <begin position="38"/>
        <end position="55"/>
    </location>
</feature>
<dbReference type="EMBL" id="NESQ01000215">
    <property type="protein sequence ID" value="PUU75753.1"/>
    <property type="molecule type" value="Genomic_DNA"/>
</dbReference>
<evidence type="ECO:0000313" key="10">
    <source>
        <dbReference type="EMBL" id="PUU75753.1"/>
    </source>
</evidence>
<dbReference type="EC" id="1.5.1.2" evidence="5"/>
<dbReference type="AlphaFoldDB" id="A0A2T6ZJU9"/>
<dbReference type="PROSITE" id="PS00521">
    <property type="entry name" value="P5CR"/>
    <property type="match status" value="1"/>
</dbReference>
<evidence type="ECO:0000256" key="1">
    <source>
        <dbReference type="ARBA" id="ARBA00005525"/>
    </source>
</evidence>
<dbReference type="STRING" id="42251.A0A2T6ZJU9"/>
<feature type="binding site" evidence="4">
    <location>
        <position position="46"/>
    </location>
    <ligand>
        <name>NADP(+)</name>
        <dbReference type="ChEBI" id="CHEBI:58349"/>
    </ligand>
</feature>
<evidence type="ECO:0000313" key="11">
    <source>
        <dbReference type="Proteomes" id="UP000244722"/>
    </source>
</evidence>
<dbReference type="Gene3D" id="3.40.50.720">
    <property type="entry name" value="NAD(P)-binding Rossmann-like Domain"/>
    <property type="match status" value="1"/>
</dbReference>
<dbReference type="InterPro" id="IPR028939">
    <property type="entry name" value="P5C_Rdtase_cat_N"/>
</dbReference>
<evidence type="ECO:0000256" key="7">
    <source>
        <dbReference type="SAM" id="Phobius"/>
    </source>
</evidence>
<dbReference type="OrthoDB" id="10263291at2759"/>
<dbReference type="Proteomes" id="UP000244722">
    <property type="component" value="Unassembled WGS sequence"/>
</dbReference>
<evidence type="ECO:0000259" key="9">
    <source>
        <dbReference type="Pfam" id="PF14748"/>
    </source>
</evidence>
<gene>
    <name evidence="10" type="ORF">B9Z19DRAFT_1089625</name>
</gene>
<dbReference type="UniPathway" id="UPA00098">
    <property type="reaction ID" value="UER00361"/>
</dbReference>
<evidence type="ECO:0000256" key="3">
    <source>
        <dbReference type="ARBA" id="ARBA00023002"/>
    </source>
</evidence>
<feature type="domain" description="Pyrroline-5-carboxylate reductase dimerisation" evidence="9">
    <location>
        <begin position="213"/>
        <end position="314"/>
    </location>
</feature>
<accession>A0A2T6ZJU9</accession>
<dbReference type="InterPro" id="IPR008927">
    <property type="entry name" value="6-PGluconate_DH-like_C_sf"/>
</dbReference>
<evidence type="ECO:0000256" key="2">
    <source>
        <dbReference type="ARBA" id="ARBA00022857"/>
    </source>
</evidence>
<feature type="binding site" evidence="4">
    <location>
        <position position="107"/>
    </location>
    <ligand>
        <name>NADPH</name>
        <dbReference type="ChEBI" id="CHEBI:57783"/>
    </ligand>
</feature>
<evidence type="ECO:0000259" key="8">
    <source>
        <dbReference type="Pfam" id="PF03807"/>
    </source>
</evidence>
<feature type="domain" description="Pyrroline-5-carboxylate reductase catalytic N-terminal" evidence="8">
    <location>
        <begin position="69"/>
        <end position="150"/>
    </location>
</feature>
<comment type="caution">
    <text evidence="10">The sequence shown here is derived from an EMBL/GenBank/DDBJ whole genome shotgun (WGS) entry which is preliminary data.</text>
</comment>
<evidence type="ECO:0000256" key="5">
    <source>
        <dbReference type="RuleBase" id="RU003903"/>
    </source>
</evidence>
<dbReference type="Pfam" id="PF14748">
    <property type="entry name" value="P5CR_dimer"/>
    <property type="match status" value="1"/>
</dbReference>
<dbReference type="InterPro" id="IPR053790">
    <property type="entry name" value="P5CR-like_CS"/>
</dbReference>
<dbReference type="GO" id="GO:0004735">
    <property type="term" value="F:pyrroline-5-carboxylate reductase activity"/>
    <property type="evidence" value="ECO:0007669"/>
    <property type="project" value="UniProtKB-EC"/>
</dbReference>
<keyword evidence="7" id="KW-0472">Membrane</keyword>
<keyword evidence="7" id="KW-0812">Transmembrane</keyword>
<keyword evidence="5" id="KW-0028">Amino-acid biosynthesis</keyword>
<reference evidence="10 11" key="1">
    <citation type="submission" date="2017-04" db="EMBL/GenBank/DDBJ databases">
        <title>Draft genome sequence of Tuber borchii Vittad., a whitish edible truffle.</title>
        <authorList>
            <consortium name="DOE Joint Genome Institute"/>
            <person name="Murat C."/>
            <person name="Kuo A."/>
            <person name="Barry K.W."/>
            <person name="Clum A."/>
            <person name="Dockter R.B."/>
            <person name="Fauchery L."/>
            <person name="Iotti M."/>
            <person name="Kohler A."/>
            <person name="Labutti K."/>
            <person name="Lindquist E.A."/>
            <person name="Lipzen A."/>
            <person name="Ohm R.A."/>
            <person name="Wang M."/>
            <person name="Grigoriev I.V."/>
            <person name="Zambonelli A."/>
            <person name="Martin F.M."/>
        </authorList>
    </citation>
    <scope>NUCLEOTIDE SEQUENCE [LARGE SCALE GENOMIC DNA]</scope>
    <source>
        <strain evidence="10 11">Tbo3840</strain>
    </source>
</reference>
<dbReference type="SUPFAM" id="SSF51735">
    <property type="entry name" value="NAD(P)-binding Rossmann-fold domains"/>
    <property type="match status" value="1"/>
</dbReference>
<evidence type="ECO:0000256" key="4">
    <source>
        <dbReference type="PIRSR" id="PIRSR000193-1"/>
    </source>
</evidence>
<name>A0A2T6ZJU9_TUBBO</name>
<dbReference type="InterPro" id="IPR029036">
    <property type="entry name" value="P5CR_dimer"/>
</dbReference>
<sequence length="319" mass="33533">MEPTPESLTLTVLGCGTMGVAILSGILSSLSSFASLRLPNSASSGTSTPTTLLPTRFHDASKTPTRLPSKFIACVKRPESASRVRRAFEEFTTHGGTPPVQVYTGNNVEGVRGADVVILGCKPQMYAELLGEEGMSEALEGKLLVSILAGVKIAALREVVHSSTRVVRAMPNTASKIRESMTVISAEDDISPEEKALVSWIFSQIGRSLVLGEKHMDACTALCGSGPAFYALIVEAMADGGVMMGLPRAEAQMMAAQTMQGAGRMVLAGQHPAIIREQVSTPAGCTICGLLILEDGKVRSTIARTIQEATNMAAGLGKQ</sequence>
<proteinExistence type="inferred from homology"/>
<keyword evidence="7" id="KW-1133">Transmembrane helix</keyword>
<keyword evidence="3 5" id="KW-0560">Oxidoreductase</keyword>
<feature type="transmembrane region" description="Helical" evidence="7">
    <location>
        <begin position="12"/>
        <end position="34"/>
    </location>
</feature>
<comment type="pathway">
    <text evidence="5">Amino-acid biosynthesis; L-proline biosynthesis; L-proline from L-glutamate 5-semialdehyde: step 1/1.</text>
</comment>
<keyword evidence="11" id="KW-1185">Reference proteome</keyword>
<dbReference type="NCBIfam" id="TIGR00112">
    <property type="entry name" value="proC"/>
    <property type="match status" value="1"/>
</dbReference>
<dbReference type="PANTHER" id="PTHR11645">
    <property type="entry name" value="PYRROLINE-5-CARBOXYLATE REDUCTASE"/>
    <property type="match status" value="1"/>
</dbReference>
<keyword evidence="5" id="KW-0641">Proline biosynthesis</keyword>
<organism evidence="10 11">
    <name type="scientific">Tuber borchii</name>
    <name type="common">White truffle</name>
    <dbReference type="NCBI Taxonomy" id="42251"/>
    <lineage>
        <taxon>Eukaryota</taxon>
        <taxon>Fungi</taxon>
        <taxon>Dikarya</taxon>
        <taxon>Ascomycota</taxon>
        <taxon>Pezizomycotina</taxon>
        <taxon>Pezizomycetes</taxon>
        <taxon>Pezizales</taxon>
        <taxon>Tuberaceae</taxon>
        <taxon>Tuber</taxon>
    </lineage>
</organism>
<dbReference type="HAMAP" id="MF_01925">
    <property type="entry name" value="P5C_reductase"/>
    <property type="match status" value="1"/>
</dbReference>
<keyword evidence="2 4" id="KW-0521">NADP</keyword>
<dbReference type="Pfam" id="PF03807">
    <property type="entry name" value="F420_oxidored"/>
    <property type="match status" value="1"/>
</dbReference>
<dbReference type="PANTHER" id="PTHR11645:SF0">
    <property type="entry name" value="PYRROLINE-5-CARBOXYLATE REDUCTASE 3"/>
    <property type="match status" value="1"/>
</dbReference>
<evidence type="ECO:0000256" key="6">
    <source>
        <dbReference type="SAM" id="MobiDB-lite"/>
    </source>
</evidence>
<dbReference type="PIRSF" id="PIRSF000193">
    <property type="entry name" value="Pyrrol-5-carb_rd"/>
    <property type="match status" value="1"/>
</dbReference>
<comment type="catalytic activity">
    <reaction evidence="5">
        <text>L-proline + NADP(+) = (S)-1-pyrroline-5-carboxylate + NADPH + 2 H(+)</text>
        <dbReference type="Rhea" id="RHEA:14109"/>
        <dbReference type="ChEBI" id="CHEBI:15378"/>
        <dbReference type="ChEBI" id="CHEBI:17388"/>
        <dbReference type="ChEBI" id="CHEBI:57783"/>
        <dbReference type="ChEBI" id="CHEBI:58349"/>
        <dbReference type="ChEBI" id="CHEBI:60039"/>
        <dbReference type="EC" id="1.5.1.2"/>
    </reaction>
</comment>
<dbReference type="GO" id="GO:0055129">
    <property type="term" value="P:L-proline biosynthetic process"/>
    <property type="evidence" value="ECO:0007669"/>
    <property type="project" value="UniProtKB-UniPathway"/>
</dbReference>
<feature type="region of interest" description="Disordered" evidence="6">
    <location>
        <begin position="38"/>
        <end position="61"/>
    </location>
</feature>
<comment type="similarity">
    <text evidence="1 5">Belongs to the pyrroline-5-carboxylate reductase family.</text>
</comment>